<evidence type="ECO:0000313" key="4">
    <source>
        <dbReference type="Proteomes" id="UP000298642"/>
    </source>
</evidence>
<organism evidence="3 4">
    <name type="scientific">Dysosmobacter welbionis</name>
    <dbReference type="NCBI Taxonomy" id="2093857"/>
    <lineage>
        <taxon>Bacteria</taxon>
        <taxon>Bacillati</taxon>
        <taxon>Bacillota</taxon>
        <taxon>Clostridia</taxon>
        <taxon>Eubacteriales</taxon>
        <taxon>Oscillospiraceae</taxon>
        <taxon>Dysosmobacter</taxon>
    </lineage>
</organism>
<keyword evidence="2" id="KW-1133">Transmembrane helix</keyword>
<reference evidence="4" key="1">
    <citation type="submission" date="2018-12" db="EMBL/GenBank/DDBJ databases">
        <title>Dusodibacter welbiota gen. nov., sp. nov., isolated from human faeces and emended description of the Oscillibacter genus.</title>
        <authorList>
            <person name="Le Roy T."/>
            <person name="Van der Smissen P."/>
            <person name="Delzenne N."/>
            <person name="Muccioli G."/>
            <person name="Collet J.F."/>
            <person name="Cani P.D."/>
        </authorList>
    </citation>
    <scope>NUCLEOTIDE SEQUENCE [LARGE SCALE GENOMIC DNA]</scope>
    <source>
        <strain evidence="4">J115</strain>
    </source>
</reference>
<feature type="transmembrane region" description="Helical" evidence="2">
    <location>
        <begin position="297"/>
        <end position="323"/>
    </location>
</feature>
<dbReference type="KEGG" id="obj:EIO64_09475"/>
<dbReference type="Proteomes" id="UP000298642">
    <property type="component" value="Chromosome"/>
</dbReference>
<evidence type="ECO:0000256" key="1">
    <source>
        <dbReference type="SAM" id="MobiDB-lite"/>
    </source>
</evidence>
<feature type="transmembrane region" description="Helical" evidence="2">
    <location>
        <begin position="146"/>
        <end position="163"/>
    </location>
</feature>
<feature type="compositionally biased region" description="Polar residues" evidence="1">
    <location>
        <begin position="220"/>
        <end position="229"/>
    </location>
</feature>
<accession>A0A4D7AUX1</accession>
<keyword evidence="2" id="KW-0472">Membrane</keyword>
<feature type="compositionally biased region" description="Basic residues" evidence="1">
    <location>
        <begin position="193"/>
        <end position="202"/>
    </location>
</feature>
<keyword evidence="4" id="KW-1185">Reference proteome</keyword>
<dbReference type="RefSeq" id="WP_136891266.1">
    <property type="nucleotide sequence ID" value="NZ_CP034413.3"/>
</dbReference>
<feature type="compositionally biased region" description="Pro residues" evidence="1">
    <location>
        <begin position="180"/>
        <end position="190"/>
    </location>
</feature>
<sequence>MTHRNGFLLFISSCLSGCGQMYQGYMKRGLSLLLAFCLILFASTYFFLGALALFLPVIWLYAFFDSYALRSQLAAGTAPEDAFLFGLSDMDSKRLGELLRKRHSLIGWALVVVGVYMLYDILLSQLGGLFFGWFGEWLYGLLRYGLPRLVITVLVILLGLWFIRGPKDKTPIDDEIPPLRRLPPARPGLAPPIRRRPGRKTLHQTAPLRETPRRERRPTVMNSPEQTPESRPARDRRVGTFTFGAVLVICGALMLVSMFFPSLDLTLALQLSPLILVCLGVEVLLASRSGGKIRYDWVGMVLCFVLVTAALVFFGIAWCLVYHPEAVIHY</sequence>
<feature type="transmembrane region" description="Helical" evidence="2">
    <location>
        <begin position="266"/>
        <end position="285"/>
    </location>
</feature>
<feature type="region of interest" description="Disordered" evidence="1">
    <location>
        <begin position="174"/>
        <end position="233"/>
    </location>
</feature>
<keyword evidence="2" id="KW-0812">Transmembrane</keyword>
<protein>
    <recommendedName>
        <fullName evidence="5">TM2 domain-containing protein</fullName>
    </recommendedName>
</protein>
<dbReference type="AlphaFoldDB" id="A0A4D7AUX1"/>
<feature type="transmembrane region" description="Helical" evidence="2">
    <location>
        <begin position="105"/>
        <end position="134"/>
    </location>
</feature>
<evidence type="ECO:0008006" key="5">
    <source>
        <dbReference type="Google" id="ProtNLM"/>
    </source>
</evidence>
<evidence type="ECO:0000313" key="3">
    <source>
        <dbReference type="EMBL" id="QCI59410.1"/>
    </source>
</evidence>
<feature type="transmembrane region" description="Helical" evidence="2">
    <location>
        <begin position="29"/>
        <end position="62"/>
    </location>
</feature>
<evidence type="ECO:0000256" key="2">
    <source>
        <dbReference type="SAM" id="Phobius"/>
    </source>
</evidence>
<proteinExistence type="predicted"/>
<gene>
    <name evidence="3" type="ORF">EIO64_09475</name>
</gene>
<feature type="transmembrane region" description="Helical" evidence="2">
    <location>
        <begin position="238"/>
        <end position="260"/>
    </location>
</feature>
<dbReference type="EMBL" id="CP034413">
    <property type="protein sequence ID" value="QCI59410.1"/>
    <property type="molecule type" value="Genomic_DNA"/>
</dbReference>
<name>A0A4D7AUX1_9FIRM</name>